<dbReference type="AlphaFoldDB" id="A0A2T0RCN9"/>
<dbReference type="Proteomes" id="UP000239209">
    <property type="component" value="Unassembled WGS sequence"/>
</dbReference>
<evidence type="ECO:0000313" key="3">
    <source>
        <dbReference type="Proteomes" id="UP000239209"/>
    </source>
</evidence>
<evidence type="ECO:0000256" key="1">
    <source>
        <dbReference type="SAM" id="SignalP"/>
    </source>
</evidence>
<sequence>MRLRRRPLLIAGACALLVAGVAACAGDEPDGPSVRLHATAEQWRNNEVNRELAVALHNDTGVPVWVSRVDPVLPSFEGESGADTNTLLPASTLRVDIPVKFGAGACIPAAAASHVVVVARPEGATKWQRITVPLPDPNPLLDRLLAIDCATRRVQQSVTLRFGPWTDLGRDGVRGSILIDRTAAATTDVRIREVDGNIMYRFAFAGATPLATVTAAAPHAEVRFTAQPQRCDLHAFAEIKKPFEFPVRVSLGAAEPLTTTIPVDADDRRALDTMLRRNCGLPPA</sequence>
<protein>
    <recommendedName>
        <fullName evidence="4">Lipoprotein</fullName>
    </recommendedName>
</protein>
<dbReference type="EMBL" id="PVZG01000041">
    <property type="protein sequence ID" value="PRY18927.1"/>
    <property type="molecule type" value="Genomic_DNA"/>
</dbReference>
<keyword evidence="3" id="KW-1185">Reference proteome</keyword>
<proteinExistence type="predicted"/>
<gene>
    <name evidence="2" type="ORF">CLV70_1416</name>
</gene>
<accession>A0A2T0RCN9</accession>
<keyword evidence="1" id="KW-0732">Signal</keyword>
<evidence type="ECO:0000313" key="2">
    <source>
        <dbReference type="EMBL" id="PRY18927.1"/>
    </source>
</evidence>
<organism evidence="2 3">
    <name type="scientific">Pseudosporangium ferrugineum</name>
    <dbReference type="NCBI Taxonomy" id="439699"/>
    <lineage>
        <taxon>Bacteria</taxon>
        <taxon>Bacillati</taxon>
        <taxon>Actinomycetota</taxon>
        <taxon>Actinomycetes</taxon>
        <taxon>Micromonosporales</taxon>
        <taxon>Micromonosporaceae</taxon>
        <taxon>Pseudosporangium</taxon>
    </lineage>
</organism>
<name>A0A2T0RCN9_9ACTN</name>
<dbReference type="PROSITE" id="PS51257">
    <property type="entry name" value="PROKAR_LIPOPROTEIN"/>
    <property type="match status" value="1"/>
</dbReference>
<comment type="caution">
    <text evidence="2">The sequence shown here is derived from an EMBL/GenBank/DDBJ whole genome shotgun (WGS) entry which is preliminary data.</text>
</comment>
<feature type="signal peptide" evidence="1">
    <location>
        <begin position="1"/>
        <end position="25"/>
    </location>
</feature>
<reference evidence="2 3" key="1">
    <citation type="submission" date="2018-03" db="EMBL/GenBank/DDBJ databases">
        <title>Genomic Encyclopedia of Archaeal and Bacterial Type Strains, Phase II (KMG-II): from individual species to whole genera.</title>
        <authorList>
            <person name="Goeker M."/>
        </authorList>
    </citation>
    <scope>NUCLEOTIDE SEQUENCE [LARGE SCALE GENOMIC DNA]</scope>
    <source>
        <strain evidence="2 3">DSM 45348</strain>
    </source>
</reference>
<evidence type="ECO:0008006" key="4">
    <source>
        <dbReference type="Google" id="ProtNLM"/>
    </source>
</evidence>
<feature type="chain" id="PRO_5015724647" description="Lipoprotein" evidence="1">
    <location>
        <begin position="26"/>
        <end position="284"/>
    </location>
</feature>